<name>A0ABQ9VXH6_SAGOE</name>
<gene>
    <name evidence="2" type="primary">MMS22L_4</name>
    <name evidence="2" type="ORF">P7K49_008360</name>
</gene>
<evidence type="ECO:0000313" key="2">
    <source>
        <dbReference type="EMBL" id="KAK2114094.1"/>
    </source>
</evidence>
<keyword evidence="3" id="KW-1185">Reference proteome</keyword>
<dbReference type="Proteomes" id="UP001266305">
    <property type="component" value="Unassembled WGS sequence"/>
</dbReference>
<dbReference type="InterPro" id="IPR029425">
    <property type="entry name" value="MMS22L_N"/>
</dbReference>
<proteinExistence type="predicted"/>
<accession>A0ABQ9VXH6</accession>
<evidence type="ECO:0000259" key="1">
    <source>
        <dbReference type="Pfam" id="PF14910"/>
    </source>
</evidence>
<feature type="domain" description="Protein MMS22-like N-terminal" evidence="1">
    <location>
        <begin position="26"/>
        <end position="56"/>
    </location>
</feature>
<organism evidence="2 3">
    <name type="scientific">Saguinus oedipus</name>
    <name type="common">Cotton-top tamarin</name>
    <name type="synonym">Oedipomidas oedipus</name>
    <dbReference type="NCBI Taxonomy" id="9490"/>
    <lineage>
        <taxon>Eukaryota</taxon>
        <taxon>Metazoa</taxon>
        <taxon>Chordata</taxon>
        <taxon>Craniata</taxon>
        <taxon>Vertebrata</taxon>
        <taxon>Euteleostomi</taxon>
        <taxon>Mammalia</taxon>
        <taxon>Eutheria</taxon>
        <taxon>Euarchontoglires</taxon>
        <taxon>Primates</taxon>
        <taxon>Haplorrhini</taxon>
        <taxon>Platyrrhini</taxon>
        <taxon>Cebidae</taxon>
        <taxon>Callitrichinae</taxon>
        <taxon>Saguinus</taxon>
    </lineage>
</organism>
<dbReference type="Pfam" id="PF14910">
    <property type="entry name" value="MMS22L_N"/>
    <property type="match status" value="1"/>
</dbReference>
<evidence type="ECO:0000313" key="3">
    <source>
        <dbReference type="Proteomes" id="UP001266305"/>
    </source>
</evidence>
<reference evidence="2 3" key="1">
    <citation type="submission" date="2023-05" db="EMBL/GenBank/DDBJ databases">
        <title>B98-5 Cell Line De Novo Hybrid Assembly: An Optical Mapping Approach.</title>
        <authorList>
            <person name="Kananen K."/>
            <person name="Auerbach J.A."/>
            <person name="Kautto E."/>
            <person name="Blachly J.S."/>
        </authorList>
    </citation>
    <scope>NUCLEOTIDE SEQUENCE [LARGE SCALE GENOMIC DNA]</scope>
    <source>
        <strain evidence="2">B95-8</strain>
        <tissue evidence="2">Cell line</tissue>
    </source>
</reference>
<comment type="caution">
    <text evidence="2">The sequence shown here is derived from an EMBL/GenBank/DDBJ whole genome shotgun (WGS) entry which is preliminary data.</text>
</comment>
<protein>
    <submittedName>
        <fullName evidence="2">Protein MMS22-like</fullName>
    </submittedName>
</protein>
<dbReference type="EMBL" id="JASSZA010000004">
    <property type="protein sequence ID" value="KAK2114094.1"/>
    <property type="molecule type" value="Genomic_DNA"/>
</dbReference>
<sequence>MENCFASPTFLTDSLELELGTEWCKPPCFSCAVDNRGGGKHFSGESYLYSGALKRMKFCN</sequence>